<keyword evidence="10" id="KW-1185">Reference proteome</keyword>
<dbReference type="InterPro" id="IPR040921">
    <property type="entry name" value="Peptidase_S66C"/>
</dbReference>
<evidence type="ECO:0000256" key="4">
    <source>
        <dbReference type="ARBA" id="ARBA00022801"/>
    </source>
</evidence>
<evidence type="ECO:0000259" key="8">
    <source>
        <dbReference type="Pfam" id="PF17676"/>
    </source>
</evidence>
<dbReference type="PANTHER" id="PTHR30237">
    <property type="entry name" value="MURAMOYLTETRAPEPTIDE CARBOXYPEPTIDASE"/>
    <property type="match status" value="1"/>
</dbReference>
<dbReference type="EC" id="3.4.17.13" evidence="9"/>
<feature type="domain" description="LD-carboxypeptidase C-terminal" evidence="8">
    <location>
        <begin position="182"/>
        <end position="298"/>
    </location>
</feature>
<feature type="domain" description="LD-carboxypeptidase N-terminal" evidence="7">
    <location>
        <begin position="13"/>
        <end position="131"/>
    </location>
</feature>
<dbReference type="SUPFAM" id="SSF52317">
    <property type="entry name" value="Class I glutamine amidotransferase-like"/>
    <property type="match status" value="1"/>
</dbReference>
<comment type="similarity">
    <text evidence="1">Belongs to the peptidase S66 family.</text>
</comment>
<comment type="caution">
    <text evidence="9">The sequence shown here is derived from an EMBL/GenBank/DDBJ whole genome shotgun (WGS) entry which is preliminary data.</text>
</comment>
<keyword evidence="2 9" id="KW-0121">Carboxypeptidase</keyword>
<accession>A0A7W9SV96</accession>
<dbReference type="CDD" id="cd07025">
    <property type="entry name" value="Peptidase_S66"/>
    <property type="match status" value="1"/>
</dbReference>
<evidence type="ECO:0000256" key="3">
    <source>
        <dbReference type="ARBA" id="ARBA00022670"/>
    </source>
</evidence>
<evidence type="ECO:0000256" key="2">
    <source>
        <dbReference type="ARBA" id="ARBA00022645"/>
    </source>
</evidence>
<dbReference type="InterPro" id="IPR040449">
    <property type="entry name" value="Peptidase_S66_N"/>
</dbReference>
<dbReference type="GO" id="GO:0006508">
    <property type="term" value="P:proteolysis"/>
    <property type="evidence" value="ECO:0007669"/>
    <property type="project" value="UniProtKB-KW"/>
</dbReference>
<evidence type="ECO:0000313" key="10">
    <source>
        <dbReference type="Proteomes" id="UP000520814"/>
    </source>
</evidence>
<sequence length="309" mass="32721">MNWPRPLRPGGTIGICSPAGPSPEGAVERGAQALEKRGYKVVVAPHATAHHPRLDYLAGTEAQRLDDLNGLIRNPEIDLILAARGGYGAGKLLDGLDYEALCADPKPLVGYSDITALNLALASKGVVSYSGIMATAGDGFGEDTLDPFSEASFFQAVTQSDPVFTQPTDAPLLVHRGASTLTGPLFPVCLSLLESLIATPYVPDMTGGLLLIEDVYEELYAVDRALNQLRLAGVLERLAGILIGSFNGFKDERDAVLLHGVPELALEAAPEQVGVVSGFVYGHIPRRFTLPMGVTATLHAPKSTLTITR</sequence>
<dbReference type="PIRSF" id="PIRSF028757">
    <property type="entry name" value="LD-carboxypeptidase"/>
    <property type="match status" value="1"/>
</dbReference>
<dbReference type="Gene3D" id="3.50.30.60">
    <property type="entry name" value="LD-carboxypeptidase A C-terminal domain-like"/>
    <property type="match status" value="1"/>
</dbReference>
<reference evidence="9 10" key="1">
    <citation type="submission" date="2020-08" db="EMBL/GenBank/DDBJ databases">
        <title>Genomic Encyclopedia of Type Strains, Phase IV (KMG-IV): sequencing the most valuable type-strain genomes for metagenomic binning, comparative biology and taxonomic classification.</title>
        <authorList>
            <person name="Goeker M."/>
        </authorList>
    </citation>
    <scope>NUCLEOTIDE SEQUENCE [LARGE SCALE GENOMIC DNA]</scope>
    <source>
        <strain evidence="9 10">DSM 23562</strain>
    </source>
</reference>
<dbReference type="RefSeq" id="WP_184203578.1">
    <property type="nucleotide sequence ID" value="NZ_JACHGW010000007.1"/>
</dbReference>
<keyword evidence="5" id="KW-0720">Serine protease</keyword>
<evidence type="ECO:0000256" key="1">
    <source>
        <dbReference type="ARBA" id="ARBA00010233"/>
    </source>
</evidence>
<dbReference type="SUPFAM" id="SSF141986">
    <property type="entry name" value="LD-carboxypeptidase A C-terminal domain-like"/>
    <property type="match status" value="1"/>
</dbReference>
<keyword evidence="3" id="KW-0645">Protease</keyword>
<evidence type="ECO:0000259" key="7">
    <source>
        <dbReference type="Pfam" id="PF02016"/>
    </source>
</evidence>
<dbReference type="GO" id="GO:0106415">
    <property type="term" value="F:muramoyltetrapeptide carboxypeptidase activity"/>
    <property type="evidence" value="ECO:0007669"/>
    <property type="project" value="UniProtKB-EC"/>
</dbReference>
<dbReference type="Proteomes" id="UP000520814">
    <property type="component" value="Unassembled WGS sequence"/>
</dbReference>
<dbReference type="InterPro" id="IPR029062">
    <property type="entry name" value="Class_I_gatase-like"/>
</dbReference>
<evidence type="ECO:0000313" key="9">
    <source>
        <dbReference type="EMBL" id="MBB6053486.1"/>
    </source>
</evidence>
<dbReference type="AlphaFoldDB" id="A0A7W9SV96"/>
<dbReference type="EMBL" id="JACHGW010000007">
    <property type="protein sequence ID" value="MBB6053486.1"/>
    <property type="molecule type" value="Genomic_DNA"/>
</dbReference>
<evidence type="ECO:0000256" key="5">
    <source>
        <dbReference type="ARBA" id="ARBA00022825"/>
    </source>
</evidence>
<dbReference type="InterPro" id="IPR003507">
    <property type="entry name" value="S66_fam"/>
</dbReference>
<organism evidence="9 10">
    <name type="scientific">Armatimonas rosea</name>
    <dbReference type="NCBI Taxonomy" id="685828"/>
    <lineage>
        <taxon>Bacteria</taxon>
        <taxon>Bacillati</taxon>
        <taxon>Armatimonadota</taxon>
        <taxon>Armatimonadia</taxon>
        <taxon>Armatimonadales</taxon>
        <taxon>Armatimonadaceae</taxon>
        <taxon>Armatimonas</taxon>
    </lineage>
</organism>
<dbReference type="Pfam" id="PF17676">
    <property type="entry name" value="Peptidase_S66C"/>
    <property type="match status" value="1"/>
</dbReference>
<proteinExistence type="inferred from homology"/>
<dbReference type="Gene3D" id="3.40.50.10740">
    <property type="entry name" value="Class I glutamine amidotransferase-like"/>
    <property type="match status" value="1"/>
</dbReference>
<dbReference type="GO" id="GO:0008236">
    <property type="term" value="F:serine-type peptidase activity"/>
    <property type="evidence" value="ECO:0007669"/>
    <property type="project" value="UniProtKB-KW"/>
</dbReference>
<dbReference type="PANTHER" id="PTHR30237:SF2">
    <property type="entry name" value="MUREIN TETRAPEPTIDE CARBOXYPEPTIDASE"/>
    <property type="match status" value="1"/>
</dbReference>
<name>A0A7W9SV96_ARMRO</name>
<dbReference type="InterPro" id="IPR027461">
    <property type="entry name" value="Carboxypeptidase_A_C_sf"/>
</dbReference>
<dbReference type="InterPro" id="IPR027478">
    <property type="entry name" value="LdcA_N"/>
</dbReference>
<gene>
    <name evidence="9" type="ORF">HNQ39_005321</name>
</gene>
<dbReference type="Pfam" id="PF02016">
    <property type="entry name" value="Peptidase_S66"/>
    <property type="match status" value="1"/>
</dbReference>
<keyword evidence="4 9" id="KW-0378">Hydrolase</keyword>
<feature type="region of interest" description="Disordered" evidence="6">
    <location>
        <begin position="1"/>
        <end position="26"/>
    </location>
</feature>
<evidence type="ECO:0000256" key="6">
    <source>
        <dbReference type="SAM" id="MobiDB-lite"/>
    </source>
</evidence>
<protein>
    <submittedName>
        <fullName evidence="9">Muramoyltetrapeptide carboxypeptidase</fullName>
        <ecNumber evidence="9">3.4.17.13</ecNumber>
    </submittedName>
</protein>